<evidence type="ECO:0008006" key="3">
    <source>
        <dbReference type="Google" id="ProtNLM"/>
    </source>
</evidence>
<protein>
    <recommendedName>
        <fullName evidence="3">Type II toxin-antitoxin system antitoxin, RelB/DinJ family</fullName>
    </recommendedName>
</protein>
<evidence type="ECO:0000313" key="2">
    <source>
        <dbReference type="Proteomes" id="UP000231382"/>
    </source>
</evidence>
<dbReference type="AlphaFoldDB" id="A0A2H0W7E8"/>
<reference evidence="2" key="1">
    <citation type="submission" date="2017-09" db="EMBL/GenBank/DDBJ databases">
        <title>Depth-based differentiation of microbial function through sediment-hosted aquifers and enrichment of novel symbionts in the deep terrestrial subsurface.</title>
        <authorList>
            <person name="Probst A.J."/>
            <person name="Ladd B."/>
            <person name="Jarett J.K."/>
            <person name="Geller-Mcgrath D.E."/>
            <person name="Sieber C.M.K."/>
            <person name="Emerson J.B."/>
            <person name="Anantharaman K."/>
            <person name="Thomas B.C."/>
            <person name="Malmstrom R."/>
            <person name="Stieglmeier M."/>
            <person name="Klingl A."/>
            <person name="Woyke T."/>
            <person name="Ryan C.M."/>
            <person name="Banfield J.F."/>
        </authorList>
    </citation>
    <scope>NUCLEOTIDE SEQUENCE [LARGE SCALE GENOMIC DNA]</scope>
</reference>
<dbReference type="Proteomes" id="UP000231382">
    <property type="component" value="Unassembled WGS sequence"/>
</dbReference>
<evidence type="ECO:0000313" key="1">
    <source>
        <dbReference type="EMBL" id="PIS08010.1"/>
    </source>
</evidence>
<gene>
    <name evidence="1" type="ORF">COT78_00470</name>
</gene>
<name>A0A2H0W7E8_9BACT</name>
<proteinExistence type="predicted"/>
<dbReference type="GO" id="GO:0006355">
    <property type="term" value="P:regulation of DNA-templated transcription"/>
    <property type="evidence" value="ECO:0007669"/>
    <property type="project" value="InterPro"/>
</dbReference>
<sequence>MKTVINIKTDKETKEKAQKLAADLGVNLSVLVNACLRQAIQKRVITIAADETPSPWLEKVLEKAEEDIAAGKNLSPVLKTSEEIEEWLNKPENERCYS</sequence>
<dbReference type="Gene3D" id="1.10.1220.10">
    <property type="entry name" value="Met repressor-like"/>
    <property type="match status" value="1"/>
</dbReference>
<dbReference type="EMBL" id="PEZW01000005">
    <property type="protein sequence ID" value="PIS08010.1"/>
    <property type="molecule type" value="Genomic_DNA"/>
</dbReference>
<organism evidence="1 2">
    <name type="scientific">Candidatus Berkelbacteria bacterium CG10_big_fil_rev_8_21_14_0_10_43_13</name>
    <dbReference type="NCBI Taxonomy" id="1974514"/>
    <lineage>
        <taxon>Bacteria</taxon>
        <taxon>Candidatus Berkelbacteria</taxon>
    </lineage>
</organism>
<accession>A0A2H0W7E8</accession>
<dbReference type="InterPro" id="IPR013321">
    <property type="entry name" value="Arc_rbn_hlx_hlx"/>
</dbReference>
<comment type="caution">
    <text evidence="1">The sequence shown here is derived from an EMBL/GenBank/DDBJ whole genome shotgun (WGS) entry which is preliminary data.</text>
</comment>